<sequence length="196" mass="20495">MRYPVNTSFVVANPSPVFIQAPSEKGAADFAIDFLMGAVSAAVSKSAAAPIERAKLLIQNQDEMIKSGQLSDPYKGIGDCFGRTIKDEGFVSLWRGNIVAILALLVVAIASNGVLVEVSHAQTICNVPLRGLMSCKPSATPPNPAPPSGVCCSALSQANIPCLCSYKKSKVLPSLGIDPNLAMQLPAKCKLPPANC</sequence>
<keyword evidence="8" id="KW-0809">Transit peptide</keyword>
<evidence type="ECO:0000256" key="4">
    <source>
        <dbReference type="ARBA" id="ARBA00022448"/>
    </source>
</evidence>
<dbReference type="Pfam" id="PF00153">
    <property type="entry name" value="Mito_carr"/>
    <property type="match status" value="1"/>
</dbReference>
<evidence type="ECO:0000256" key="2">
    <source>
        <dbReference type="ARBA" id="ARBA00006375"/>
    </source>
</evidence>
<evidence type="ECO:0000256" key="5">
    <source>
        <dbReference type="ARBA" id="ARBA00022449"/>
    </source>
</evidence>
<evidence type="ECO:0000256" key="10">
    <source>
        <dbReference type="ARBA" id="ARBA00023128"/>
    </source>
</evidence>
<dbReference type="Pfam" id="PF14368">
    <property type="entry name" value="LTP_2"/>
    <property type="match status" value="1"/>
</dbReference>
<keyword evidence="6 14" id="KW-0812">Transmembrane</keyword>
<keyword evidence="5" id="KW-0050">Antiport</keyword>
<evidence type="ECO:0000256" key="9">
    <source>
        <dbReference type="ARBA" id="ARBA00022989"/>
    </source>
</evidence>
<dbReference type="InterPro" id="IPR002067">
    <property type="entry name" value="MCP"/>
</dbReference>
<protein>
    <recommendedName>
        <fullName evidence="16">ADP/ATP translocase</fullName>
    </recommendedName>
    <alternativeName>
        <fullName evidence="16">ADP,ATP carrier protein</fullName>
    </alternativeName>
</protein>
<evidence type="ECO:0000256" key="8">
    <source>
        <dbReference type="ARBA" id="ARBA00022946"/>
    </source>
</evidence>
<dbReference type="CDD" id="cd04660">
    <property type="entry name" value="nsLTP_like"/>
    <property type="match status" value="1"/>
</dbReference>
<gene>
    <name evidence="18" type="ORF">RJ639_011149</name>
</gene>
<evidence type="ECO:0000256" key="13">
    <source>
        <dbReference type="ARBA" id="ARBA00045250"/>
    </source>
</evidence>
<dbReference type="GO" id="GO:1990544">
    <property type="term" value="P:mitochondrial ATP transmembrane transport"/>
    <property type="evidence" value="ECO:0007669"/>
    <property type="project" value="InterPro"/>
</dbReference>
<reference evidence="18" key="1">
    <citation type="submission" date="2022-12" db="EMBL/GenBank/DDBJ databases">
        <title>Draft genome assemblies for two species of Escallonia (Escalloniales).</title>
        <authorList>
            <person name="Chanderbali A."/>
            <person name="Dervinis C."/>
            <person name="Anghel I."/>
            <person name="Soltis D."/>
            <person name="Soltis P."/>
            <person name="Zapata F."/>
        </authorList>
    </citation>
    <scope>NUCLEOTIDE SEQUENCE</scope>
    <source>
        <strain evidence="18">UCBG64.0493</strain>
        <tissue evidence="18">Leaf</tissue>
    </source>
</reference>
<keyword evidence="11 14" id="KW-0472">Membrane</keyword>
<comment type="similarity">
    <text evidence="2 15">Belongs to the mitochondrial carrier (TC 2.A.29) family.</text>
</comment>
<accession>A0AA88VPB9</accession>
<comment type="catalytic activity">
    <reaction evidence="12">
        <text>ADP(in) + ATP(out) = ADP(out) + ATP(in)</text>
        <dbReference type="Rhea" id="RHEA:34999"/>
        <dbReference type="ChEBI" id="CHEBI:30616"/>
        <dbReference type="ChEBI" id="CHEBI:456216"/>
    </reaction>
    <physiologicalReaction direction="left-to-right" evidence="12">
        <dbReference type="Rhea" id="RHEA:35000"/>
    </physiologicalReaction>
</comment>
<dbReference type="GO" id="GO:0005743">
    <property type="term" value="C:mitochondrial inner membrane"/>
    <property type="evidence" value="ECO:0007669"/>
    <property type="project" value="UniProtKB-SubCell"/>
</dbReference>
<dbReference type="InterPro" id="IPR002113">
    <property type="entry name" value="ADT_euk_type"/>
</dbReference>
<evidence type="ECO:0000256" key="16">
    <source>
        <dbReference type="RuleBase" id="RU368008"/>
    </source>
</evidence>
<name>A0AA88VPB9_9ASTE</name>
<dbReference type="SUPFAM" id="SSF103506">
    <property type="entry name" value="Mitochondrial carrier"/>
    <property type="match status" value="1"/>
</dbReference>
<evidence type="ECO:0000313" key="19">
    <source>
        <dbReference type="Proteomes" id="UP001188597"/>
    </source>
</evidence>
<dbReference type="Proteomes" id="UP001188597">
    <property type="component" value="Unassembled WGS sequence"/>
</dbReference>
<feature type="repeat" description="Solcar" evidence="14">
    <location>
        <begin position="28"/>
        <end position="121"/>
    </location>
</feature>
<dbReference type="InterPro" id="IPR036312">
    <property type="entry name" value="Bifun_inhib/LTP/seed_sf"/>
</dbReference>
<dbReference type="GO" id="GO:0005471">
    <property type="term" value="F:ATP:ADP antiporter activity"/>
    <property type="evidence" value="ECO:0007669"/>
    <property type="project" value="UniProtKB-UniRule"/>
</dbReference>
<keyword evidence="7" id="KW-0677">Repeat</keyword>
<dbReference type="GO" id="GO:0140021">
    <property type="term" value="P:mitochondrial ADP transmembrane transport"/>
    <property type="evidence" value="ECO:0007669"/>
    <property type="project" value="InterPro"/>
</dbReference>
<comment type="function">
    <text evidence="13">ADP:ATP antiporter that mediates import of ADP into the mitochondrial matrix for ATP synthesis, and export of ATP out to fuel the cell. Cycles between the cytoplasmic-open state (c-state) and the matrix-open state (m-state): operates by the alternating access mechanism with a single substrate-binding site intermittently exposed to either the cytosolic (c-state) or matrix (m-state) side of the inner mitochondrial membrane.</text>
</comment>
<dbReference type="PROSITE" id="PS50920">
    <property type="entry name" value="SOLCAR"/>
    <property type="match status" value="1"/>
</dbReference>
<dbReference type="SUPFAM" id="SSF47699">
    <property type="entry name" value="Bifunctional inhibitor/lipid-transfer protein/seed storage 2S albumin"/>
    <property type="match status" value="1"/>
</dbReference>
<dbReference type="EMBL" id="JAVXUP010001500">
    <property type="protein sequence ID" value="KAK3010879.1"/>
    <property type="molecule type" value="Genomic_DNA"/>
</dbReference>
<organism evidence="18 19">
    <name type="scientific">Escallonia herrerae</name>
    <dbReference type="NCBI Taxonomy" id="1293975"/>
    <lineage>
        <taxon>Eukaryota</taxon>
        <taxon>Viridiplantae</taxon>
        <taxon>Streptophyta</taxon>
        <taxon>Embryophyta</taxon>
        <taxon>Tracheophyta</taxon>
        <taxon>Spermatophyta</taxon>
        <taxon>Magnoliopsida</taxon>
        <taxon>eudicotyledons</taxon>
        <taxon>Gunneridae</taxon>
        <taxon>Pentapetalae</taxon>
        <taxon>asterids</taxon>
        <taxon>campanulids</taxon>
        <taxon>Escalloniales</taxon>
        <taxon>Escalloniaceae</taxon>
        <taxon>Escallonia</taxon>
    </lineage>
</organism>
<keyword evidence="4 15" id="KW-0813">Transport</keyword>
<evidence type="ECO:0000313" key="18">
    <source>
        <dbReference type="EMBL" id="KAK3010879.1"/>
    </source>
</evidence>
<dbReference type="PANTHER" id="PTHR45635:SF47">
    <property type="entry name" value="ADP,ATP CARRIER PROTEIN, MITOCHONDRIAL"/>
    <property type="match status" value="1"/>
</dbReference>
<evidence type="ECO:0000256" key="7">
    <source>
        <dbReference type="ARBA" id="ARBA00022737"/>
    </source>
</evidence>
<evidence type="ECO:0000256" key="1">
    <source>
        <dbReference type="ARBA" id="ARBA00004448"/>
    </source>
</evidence>
<comment type="subunit">
    <text evidence="3 16">Monomer.</text>
</comment>
<evidence type="ECO:0000256" key="12">
    <source>
        <dbReference type="ARBA" id="ARBA00024143"/>
    </source>
</evidence>
<dbReference type="PANTHER" id="PTHR45635">
    <property type="entry name" value="ADP,ATP CARRIER PROTEIN 1-RELATED-RELATED"/>
    <property type="match status" value="1"/>
</dbReference>
<evidence type="ECO:0000256" key="15">
    <source>
        <dbReference type="RuleBase" id="RU000488"/>
    </source>
</evidence>
<evidence type="ECO:0000259" key="17">
    <source>
        <dbReference type="SMART" id="SM00499"/>
    </source>
</evidence>
<proteinExistence type="inferred from homology"/>
<keyword evidence="10" id="KW-0496">Mitochondrion</keyword>
<evidence type="ECO:0000256" key="3">
    <source>
        <dbReference type="ARBA" id="ARBA00011245"/>
    </source>
</evidence>
<dbReference type="SMART" id="SM00499">
    <property type="entry name" value="AAI"/>
    <property type="match status" value="1"/>
</dbReference>
<dbReference type="PRINTS" id="PR00927">
    <property type="entry name" value="ADPTRNSLCASE"/>
</dbReference>
<comment type="function">
    <text evidence="16">Catalyzes the exchange of ADP and ATP across the membrane.</text>
</comment>
<dbReference type="AlphaFoldDB" id="A0AA88VPB9"/>
<comment type="caution">
    <text evidence="18">The sequence shown here is derived from an EMBL/GenBank/DDBJ whole genome shotgun (WGS) entry which is preliminary data.</text>
</comment>
<dbReference type="Gene3D" id="1.10.110.10">
    <property type="entry name" value="Plant lipid-transfer and hydrophobic proteins"/>
    <property type="match status" value="1"/>
</dbReference>
<dbReference type="InterPro" id="IPR023395">
    <property type="entry name" value="MCP_dom_sf"/>
</dbReference>
<dbReference type="InterPro" id="IPR016140">
    <property type="entry name" value="Bifunc_inhib/LTP/seed_store"/>
</dbReference>
<evidence type="ECO:0000256" key="14">
    <source>
        <dbReference type="PROSITE-ProRule" id="PRU00282"/>
    </source>
</evidence>
<evidence type="ECO:0000256" key="6">
    <source>
        <dbReference type="ARBA" id="ARBA00022692"/>
    </source>
</evidence>
<keyword evidence="9" id="KW-1133">Transmembrane helix</keyword>
<feature type="domain" description="Bifunctional inhibitor/plant lipid transfer protein/seed storage helical" evidence="17">
    <location>
        <begin position="125"/>
        <end position="196"/>
    </location>
</feature>
<dbReference type="PRINTS" id="PR00926">
    <property type="entry name" value="MITOCARRIER"/>
</dbReference>
<dbReference type="InterPro" id="IPR044741">
    <property type="entry name" value="NsLTP-like"/>
</dbReference>
<keyword evidence="19" id="KW-1185">Reference proteome</keyword>
<comment type="subcellular location">
    <subcellularLocation>
        <location evidence="16">Membrane</location>
        <topology evidence="16">Multi-pass membrane protein</topology>
    </subcellularLocation>
    <subcellularLocation>
        <location evidence="1">Mitochondrion inner membrane</location>
        <topology evidence="1">Multi-pass membrane protein</topology>
    </subcellularLocation>
</comment>
<evidence type="ECO:0000256" key="11">
    <source>
        <dbReference type="ARBA" id="ARBA00023136"/>
    </source>
</evidence>
<dbReference type="InterPro" id="IPR018108">
    <property type="entry name" value="MCP_transmembrane"/>
</dbReference>